<dbReference type="InterPro" id="IPR002300">
    <property type="entry name" value="aa-tRNA-synth_Ia"/>
</dbReference>
<dbReference type="STRING" id="106004.A0A1Y2G4F8"/>
<dbReference type="GO" id="GO:0004823">
    <property type="term" value="F:leucine-tRNA ligase activity"/>
    <property type="evidence" value="ECO:0007669"/>
    <property type="project" value="UniProtKB-EC"/>
</dbReference>
<evidence type="ECO:0000256" key="5">
    <source>
        <dbReference type="ARBA" id="ARBA00022723"/>
    </source>
</evidence>
<dbReference type="EC" id="6.1.1.4" evidence="3"/>
<dbReference type="InterPro" id="IPR001412">
    <property type="entry name" value="aa-tRNA-synth_I_CS"/>
</dbReference>
<feature type="domain" description="tRNA synthetases class I catalytic" evidence="15">
    <location>
        <begin position="706"/>
        <end position="783"/>
    </location>
</feature>
<keyword evidence="18" id="KW-1185">Reference proteome</keyword>
<evidence type="ECO:0000256" key="6">
    <source>
        <dbReference type="ARBA" id="ARBA00022741"/>
    </source>
</evidence>
<keyword evidence="6 13" id="KW-0547">Nucleotide-binding</keyword>
<evidence type="ECO:0000256" key="9">
    <source>
        <dbReference type="ARBA" id="ARBA00022917"/>
    </source>
</evidence>
<keyword evidence="9 13" id="KW-0648">Protein biosynthesis</keyword>
<dbReference type="Pfam" id="PF01406">
    <property type="entry name" value="tRNA-synt_1e"/>
    <property type="match status" value="1"/>
</dbReference>
<keyword evidence="7" id="KW-0862">Zinc</keyword>
<protein>
    <recommendedName>
        <fullName evidence="3">leucine--tRNA ligase</fullName>
        <ecNumber evidence="3">6.1.1.4</ecNumber>
    </recommendedName>
    <alternativeName>
        <fullName evidence="11">Leucyl-tRNA synthetase</fullName>
    </alternativeName>
</protein>
<dbReference type="PROSITE" id="PS00178">
    <property type="entry name" value="AA_TRNA_LIGASE_I"/>
    <property type="match status" value="1"/>
</dbReference>
<evidence type="ECO:0000259" key="14">
    <source>
        <dbReference type="Pfam" id="PF00133"/>
    </source>
</evidence>
<dbReference type="InterPro" id="IPR004493">
    <property type="entry name" value="Leu-tRNA-synth_Ia_arc/euk"/>
</dbReference>
<keyword evidence="4 13" id="KW-0436">Ligase</keyword>
<dbReference type="GO" id="GO:0006429">
    <property type="term" value="P:leucyl-tRNA aminoacylation"/>
    <property type="evidence" value="ECO:0007669"/>
    <property type="project" value="InterPro"/>
</dbReference>
<evidence type="ECO:0000256" key="12">
    <source>
        <dbReference type="ARBA" id="ARBA00047469"/>
    </source>
</evidence>
<dbReference type="PANTHER" id="PTHR45794">
    <property type="entry name" value="LEUCYL-TRNA SYNTHETASE"/>
    <property type="match status" value="1"/>
</dbReference>
<keyword evidence="8 13" id="KW-0067">ATP-binding</keyword>
<evidence type="ECO:0000256" key="11">
    <source>
        <dbReference type="ARBA" id="ARBA00030520"/>
    </source>
</evidence>
<dbReference type="SUPFAM" id="SSF47323">
    <property type="entry name" value="Anticodon-binding domain of a subclass of class I aminoacyl-tRNA synthetases"/>
    <property type="match status" value="1"/>
</dbReference>
<evidence type="ECO:0000256" key="1">
    <source>
        <dbReference type="ARBA" id="ARBA00001947"/>
    </source>
</evidence>
<dbReference type="PANTHER" id="PTHR45794:SF1">
    <property type="entry name" value="LEUCINE--TRNA LIGASE, CYTOPLASMIC"/>
    <property type="match status" value="1"/>
</dbReference>
<dbReference type="SUPFAM" id="SSF52374">
    <property type="entry name" value="Nucleotidylyl transferase"/>
    <property type="match status" value="1"/>
</dbReference>
<dbReference type="Pfam" id="PF08264">
    <property type="entry name" value="Anticodon_1"/>
    <property type="match status" value="1"/>
</dbReference>
<evidence type="ECO:0000259" key="15">
    <source>
        <dbReference type="Pfam" id="PF01406"/>
    </source>
</evidence>
<dbReference type="Pfam" id="PF00133">
    <property type="entry name" value="tRNA-synt_1"/>
    <property type="match status" value="1"/>
</dbReference>
<comment type="cofactor">
    <cofactor evidence="1">
        <name>Zn(2+)</name>
        <dbReference type="ChEBI" id="CHEBI:29105"/>
    </cofactor>
</comment>
<dbReference type="EMBL" id="MCGR01000001">
    <property type="protein sequence ID" value="ORY92836.1"/>
    <property type="molecule type" value="Genomic_DNA"/>
</dbReference>
<dbReference type="FunFam" id="3.90.740.10:FF:000001">
    <property type="entry name" value="Leucine--tRNA ligase, cytoplasmic"/>
    <property type="match status" value="1"/>
</dbReference>
<dbReference type="FunCoup" id="A0A1Y2G4F8">
    <property type="interactions" value="685"/>
</dbReference>
<dbReference type="InParanoid" id="A0A1Y2G4F8"/>
<dbReference type="Gene3D" id="3.40.50.620">
    <property type="entry name" value="HUPs"/>
    <property type="match status" value="1"/>
</dbReference>
<dbReference type="NCBIfam" id="TIGR00395">
    <property type="entry name" value="leuS_arch"/>
    <property type="match status" value="1"/>
</dbReference>
<reference evidence="17 18" key="1">
    <citation type="submission" date="2016-07" db="EMBL/GenBank/DDBJ databases">
        <title>Pervasive Adenine N6-methylation of Active Genes in Fungi.</title>
        <authorList>
            <consortium name="DOE Joint Genome Institute"/>
            <person name="Mondo S.J."/>
            <person name="Dannebaum R.O."/>
            <person name="Kuo R.C."/>
            <person name="Labutti K."/>
            <person name="Haridas S."/>
            <person name="Kuo A."/>
            <person name="Salamov A."/>
            <person name="Ahrendt S.R."/>
            <person name="Lipzen A."/>
            <person name="Sullivan W."/>
            <person name="Andreopoulos W.B."/>
            <person name="Clum A."/>
            <person name="Lindquist E."/>
            <person name="Daum C."/>
            <person name="Ramamoorthy G.K."/>
            <person name="Gryganskyi A."/>
            <person name="Culley D."/>
            <person name="Magnuson J.K."/>
            <person name="James T.Y."/>
            <person name="O'Malley M.A."/>
            <person name="Stajich J.E."/>
            <person name="Spatafora J.W."/>
            <person name="Visel A."/>
            <person name="Grigoriev I.V."/>
        </authorList>
    </citation>
    <scope>NUCLEOTIDE SEQUENCE [LARGE SCALE GENOMIC DNA]</scope>
    <source>
        <strain evidence="17 18">62-1032</strain>
    </source>
</reference>
<evidence type="ECO:0000256" key="8">
    <source>
        <dbReference type="ARBA" id="ARBA00022840"/>
    </source>
</evidence>
<dbReference type="InterPro" id="IPR009080">
    <property type="entry name" value="tRNAsynth_Ia_anticodon-bd"/>
</dbReference>
<keyword evidence="5" id="KW-0479">Metal-binding</keyword>
<comment type="catalytic activity">
    <reaction evidence="12">
        <text>tRNA(Leu) + L-leucine + ATP = L-leucyl-tRNA(Leu) + AMP + diphosphate</text>
        <dbReference type="Rhea" id="RHEA:11688"/>
        <dbReference type="Rhea" id="RHEA-COMP:9613"/>
        <dbReference type="Rhea" id="RHEA-COMP:9622"/>
        <dbReference type="ChEBI" id="CHEBI:30616"/>
        <dbReference type="ChEBI" id="CHEBI:33019"/>
        <dbReference type="ChEBI" id="CHEBI:57427"/>
        <dbReference type="ChEBI" id="CHEBI:78442"/>
        <dbReference type="ChEBI" id="CHEBI:78494"/>
        <dbReference type="ChEBI" id="CHEBI:456215"/>
        <dbReference type="EC" id="6.1.1.4"/>
    </reaction>
</comment>
<comment type="similarity">
    <text evidence="2 13">Belongs to the class-I aminoacyl-tRNA synthetase family.</text>
</comment>
<organism evidence="17 18">
    <name type="scientific">Leucosporidium creatinivorum</name>
    <dbReference type="NCBI Taxonomy" id="106004"/>
    <lineage>
        <taxon>Eukaryota</taxon>
        <taxon>Fungi</taxon>
        <taxon>Dikarya</taxon>
        <taxon>Basidiomycota</taxon>
        <taxon>Pucciniomycotina</taxon>
        <taxon>Microbotryomycetes</taxon>
        <taxon>Leucosporidiales</taxon>
        <taxon>Leucosporidium</taxon>
    </lineage>
</organism>
<feature type="domain" description="Aminoacyl-tRNA synthetase class Ia" evidence="14">
    <location>
        <begin position="67"/>
        <end position="136"/>
    </location>
</feature>
<keyword evidence="10 13" id="KW-0030">Aminoacyl-tRNA synthetase</keyword>
<dbReference type="SUPFAM" id="SSF50677">
    <property type="entry name" value="ValRS/IleRS/LeuRS editing domain"/>
    <property type="match status" value="1"/>
</dbReference>
<evidence type="ECO:0000256" key="2">
    <source>
        <dbReference type="ARBA" id="ARBA00005594"/>
    </source>
</evidence>
<sequence length="1113" mass="123585">MSSTKAKAAPASTVAPPAANTSKRDYLIDLENAAQKRWAQEKMFETDSPYSDGTLPIPGEDFTAAAARAREERPKWMGTFPYPYMNGSLHLGHAFTISKIEFAAGFERMRGKRVLWPVGFHCTGMPIKSAADKIIREMELFGPEFDQEPAPVEEPVEAAAPVAAVVASSSDPSKGKKGKLAAKSTGLTYQYQIMESIGVPRSEIKKFADPQYWLTYFPPIAQNDITALGGRVDWRRSFLTTPANPYYDSFVRWQMNKLRALGYIKFGKRYTIFSPKDGQPCMDHDRQSGEGVGPQEYTGLKMQITEFGPKAAHIKEKAAGKKVVMVAATLRPETMYGQTNCFVGPSVKYGLYASSSTLGSKEEVLYLVTRRAARNMAYQGLLAKEDVIPEAVYEFTGADLIGSRVNAPNGVHPEVYVLPMETVSATKGTAVVTCVPSDSPDDYITSLDLKKKAEYYGIDPSWVALEPVPVLSTPSYGDLTAKTLVEKFRIQSPKDVKQLAEAKELAYKEGFYQGTMVIGPFKGSKVEDAKTKVREDMIARDLAFAYSEPENLVMSRSADECIVALCDQWYLDYGEPTWLKKAELLLSRMNTYNQETRNGFERTLGWLRQWACARSYGLGSKLPWDPQFLVESLSDSTIYMAYYTISHLLHGPPIDGSVVGPLGITAEQMTDEMWEYVYANGALPADSPIPVEKLNHLKAEFSYFYPMDIRSSGKDLIPNHLSFCIYVHAALFSEENWPLSMRANGHLMLNGEKMSKSTGNSLTLRDSLDKFGADATRVTLADAGDSIEDANFEETTANAAILRLKTLLEWCEDISKNQGQLRSGPADQIWDDIFSNEINEAIELTEEAYDKSLYKEALKVGFYQLLAARDAYREATSSEGGMHVDLVLRFIRVQALLLTPIAPHVAEHMWSTILGEKSSIQTAQFPKVSAPLNRIVLDTAVYLRSTLKEIRDAEAGFLKKKAKGKTSGGYDPTKPKGVNLFVAKGFPEWQEQAVAMVKEAFNFETKAIDEAKLREILAAKGLAKDKKFNPFIATFKKRLAQFGPEIAFNRGVLYDEKEVLDIAMPVIKRNLDIHNIEVIPAPEANPETPGYSAQIVESAEPGKPGIVFYNTAE</sequence>
<dbReference type="Proteomes" id="UP000193467">
    <property type="component" value="Unassembled WGS sequence"/>
</dbReference>
<dbReference type="CDD" id="cd07959">
    <property type="entry name" value="Anticodon_Ia_Leu_AEc"/>
    <property type="match status" value="1"/>
</dbReference>
<dbReference type="AlphaFoldDB" id="A0A1Y2G4F8"/>
<evidence type="ECO:0000256" key="4">
    <source>
        <dbReference type="ARBA" id="ARBA00022598"/>
    </source>
</evidence>
<evidence type="ECO:0000313" key="18">
    <source>
        <dbReference type="Proteomes" id="UP000193467"/>
    </source>
</evidence>
<dbReference type="InterPro" id="IPR009008">
    <property type="entry name" value="Val/Leu/Ile-tRNA-synth_edit"/>
</dbReference>
<accession>A0A1Y2G4F8</accession>
<evidence type="ECO:0000313" key="17">
    <source>
        <dbReference type="EMBL" id="ORY92836.1"/>
    </source>
</evidence>
<evidence type="ECO:0000256" key="3">
    <source>
        <dbReference type="ARBA" id="ARBA00013164"/>
    </source>
</evidence>
<dbReference type="Gene3D" id="3.90.740.10">
    <property type="entry name" value="Valyl/Leucyl/Isoleucyl-tRNA synthetase, editing domain"/>
    <property type="match status" value="1"/>
</dbReference>
<dbReference type="InterPro" id="IPR032678">
    <property type="entry name" value="tRNA-synt_1_cat_dom"/>
</dbReference>
<evidence type="ECO:0000256" key="10">
    <source>
        <dbReference type="ARBA" id="ARBA00023146"/>
    </source>
</evidence>
<proteinExistence type="inferred from homology"/>
<dbReference type="InterPro" id="IPR014729">
    <property type="entry name" value="Rossmann-like_a/b/a_fold"/>
</dbReference>
<dbReference type="OrthoDB" id="10249672at2759"/>
<feature type="domain" description="Methionyl/Valyl/Leucyl/Isoleucyl-tRNA synthetase anticodon-binding" evidence="16">
    <location>
        <begin position="833"/>
        <end position="951"/>
    </location>
</feature>
<evidence type="ECO:0000256" key="13">
    <source>
        <dbReference type="RuleBase" id="RU363035"/>
    </source>
</evidence>
<dbReference type="GO" id="GO:0002161">
    <property type="term" value="F:aminoacyl-tRNA deacylase activity"/>
    <property type="evidence" value="ECO:0007669"/>
    <property type="project" value="InterPro"/>
</dbReference>
<dbReference type="Gene3D" id="1.10.730.10">
    <property type="entry name" value="Isoleucyl-tRNA Synthetase, Domain 1"/>
    <property type="match status" value="1"/>
</dbReference>
<comment type="caution">
    <text evidence="17">The sequence shown here is derived from an EMBL/GenBank/DDBJ whole genome shotgun (WGS) entry which is preliminary data.</text>
</comment>
<evidence type="ECO:0000259" key="16">
    <source>
        <dbReference type="Pfam" id="PF08264"/>
    </source>
</evidence>
<gene>
    <name evidence="17" type="ORF">BCR35DRAFT_298403</name>
</gene>
<evidence type="ECO:0000256" key="7">
    <source>
        <dbReference type="ARBA" id="ARBA00022833"/>
    </source>
</evidence>
<name>A0A1Y2G4F8_9BASI</name>
<dbReference type="InterPro" id="IPR013155">
    <property type="entry name" value="M/V/L/I-tRNA-synth_anticd-bd"/>
</dbReference>
<dbReference type="GO" id="GO:0005524">
    <property type="term" value="F:ATP binding"/>
    <property type="evidence" value="ECO:0007669"/>
    <property type="project" value="UniProtKB-KW"/>
</dbReference>